<evidence type="ECO:0000313" key="3">
    <source>
        <dbReference type="Proteomes" id="UP001276854"/>
    </source>
</evidence>
<evidence type="ECO:0000256" key="1">
    <source>
        <dbReference type="ARBA" id="ARBA00009350"/>
    </source>
</evidence>
<proteinExistence type="inferred from homology"/>
<sequence length="136" mass="15292">MARPVKQRRVCELPGTMEFAPCSKENYNIVEMTVDEYEVIRLIDHIHLTQSECAQQMDVARTTIQAIYDNARSKIADTIVNGKKLVIQGGTYTLCPQSGFCCGKDCSLRRGLLGHCRDQSRADICCGKNRFCSKLL</sequence>
<dbReference type="PANTHER" id="PTHR37478">
    <property type="match status" value="1"/>
</dbReference>
<accession>A0ABU4GHM9</accession>
<reference evidence="2 3" key="1">
    <citation type="submission" date="2023-10" db="EMBL/GenBank/DDBJ databases">
        <title>A novel Glycoside Hydrolase 43-Like Enzyme from Clostrdium boliviensis is an Endo-xylanase, and a Candidate for Xylooligosaccharides Production from Different Xylan Substrates.</title>
        <authorList>
            <person name="Alvarez M.T."/>
            <person name="Rocabado-Villegas L.R."/>
            <person name="Salas-Veizaga D.M."/>
            <person name="Linares-Pasten J.A."/>
            <person name="Gudmundsdottir E.E."/>
            <person name="Hreggvidsson G.O."/>
            <person name="Adlercreutz P."/>
            <person name="Nordberg Karlsson E."/>
        </authorList>
    </citation>
    <scope>NUCLEOTIDE SEQUENCE [LARGE SCALE GENOMIC DNA]</scope>
    <source>
        <strain evidence="2 3">E-1</strain>
    </source>
</reference>
<protein>
    <submittedName>
        <fullName evidence="2">DUF134 domain-containing protein</fullName>
    </submittedName>
</protein>
<dbReference type="EMBL" id="JAWONS010000103">
    <property type="protein sequence ID" value="MDW2797126.1"/>
    <property type="molecule type" value="Genomic_DNA"/>
</dbReference>
<organism evidence="2 3">
    <name type="scientific">Clostridium boliviensis</name>
    <dbReference type="NCBI Taxonomy" id="318465"/>
    <lineage>
        <taxon>Bacteria</taxon>
        <taxon>Bacillati</taxon>
        <taxon>Bacillota</taxon>
        <taxon>Clostridia</taxon>
        <taxon>Eubacteriales</taxon>
        <taxon>Clostridiaceae</taxon>
        <taxon>Clostridium</taxon>
    </lineage>
</organism>
<dbReference type="PANTHER" id="PTHR37478:SF2">
    <property type="entry name" value="UPF0251 PROTEIN TK0562"/>
    <property type="match status" value="1"/>
</dbReference>
<dbReference type="Pfam" id="PF02001">
    <property type="entry name" value="DUF134"/>
    <property type="match status" value="1"/>
</dbReference>
<dbReference type="InterPro" id="IPR002852">
    <property type="entry name" value="UPF0251"/>
</dbReference>
<name>A0ABU4GHM9_9CLOT</name>
<gene>
    <name evidence="2" type="ORF">RZO55_05995</name>
</gene>
<comment type="similarity">
    <text evidence="1">Belongs to the UPF0251 family.</text>
</comment>
<evidence type="ECO:0000313" key="2">
    <source>
        <dbReference type="EMBL" id="MDW2797126.1"/>
    </source>
</evidence>
<dbReference type="Proteomes" id="UP001276854">
    <property type="component" value="Unassembled WGS sequence"/>
</dbReference>
<keyword evidence="3" id="KW-1185">Reference proteome</keyword>
<comment type="caution">
    <text evidence="2">The sequence shown here is derived from an EMBL/GenBank/DDBJ whole genome shotgun (WGS) entry which is preliminary data.</text>
</comment>